<reference evidence="6 7" key="1">
    <citation type="submission" date="2016-07" db="EMBL/GenBank/DDBJ databases">
        <title>Pervasive Adenine N6-methylation of Active Genes in Fungi.</title>
        <authorList>
            <consortium name="DOE Joint Genome Institute"/>
            <person name="Mondo S.J."/>
            <person name="Dannebaum R.O."/>
            <person name="Kuo R.C."/>
            <person name="Labutti K."/>
            <person name="Haridas S."/>
            <person name="Kuo A."/>
            <person name="Salamov A."/>
            <person name="Ahrendt S.R."/>
            <person name="Lipzen A."/>
            <person name="Sullivan W."/>
            <person name="Andreopoulos W.B."/>
            <person name="Clum A."/>
            <person name="Lindquist E."/>
            <person name="Daum C."/>
            <person name="Ramamoorthy G.K."/>
            <person name="Gryganskyi A."/>
            <person name="Culley D."/>
            <person name="Magnuson J.K."/>
            <person name="James T.Y."/>
            <person name="O'Malley M.A."/>
            <person name="Stajich J.E."/>
            <person name="Spatafora J.W."/>
            <person name="Visel A."/>
            <person name="Grigoriev I.V."/>
        </authorList>
    </citation>
    <scope>NUCLEOTIDE SEQUENCE [LARGE SCALE GENOMIC DNA]</scope>
    <source>
        <strain evidence="6 7">JEL800</strain>
    </source>
</reference>
<keyword evidence="1" id="KW-0285">Flavoprotein</keyword>
<evidence type="ECO:0000256" key="2">
    <source>
        <dbReference type="ARBA" id="ARBA00022827"/>
    </source>
</evidence>
<dbReference type="Gene3D" id="3.50.50.60">
    <property type="entry name" value="FAD/NAD(P)-binding domain"/>
    <property type="match status" value="1"/>
</dbReference>
<dbReference type="InterPro" id="IPR036188">
    <property type="entry name" value="FAD/NAD-bd_sf"/>
</dbReference>
<organism evidence="6 7">
    <name type="scientific">Rhizoclosmatium globosum</name>
    <dbReference type="NCBI Taxonomy" id="329046"/>
    <lineage>
        <taxon>Eukaryota</taxon>
        <taxon>Fungi</taxon>
        <taxon>Fungi incertae sedis</taxon>
        <taxon>Chytridiomycota</taxon>
        <taxon>Chytridiomycota incertae sedis</taxon>
        <taxon>Chytridiomycetes</taxon>
        <taxon>Chytridiales</taxon>
        <taxon>Chytriomycetaceae</taxon>
        <taxon>Rhizoclosmatium</taxon>
    </lineage>
</organism>
<keyword evidence="2" id="KW-0274">FAD</keyword>
<evidence type="ECO:0000256" key="1">
    <source>
        <dbReference type="ARBA" id="ARBA00022630"/>
    </source>
</evidence>
<feature type="domain" description="FAD-binding" evidence="5">
    <location>
        <begin position="190"/>
        <end position="330"/>
    </location>
</feature>
<gene>
    <name evidence="6" type="ORF">BCR33DRAFT_716540</name>
</gene>
<evidence type="ECO:0000256" key="3">
    <source>
        <dbReference type="ARBA" id="ARBA00023002"/>
    </source>
</evidence>
<dbReference type="OrthoDB" id="16820at2759"/>
<keyword evidence="4" id="KW-0503">Monooxygenase</keyword>
<evidence type="ECO:0000256" key="4">
    <source>
        <dbReference type="ARBA" id="ARBA00023033"/>
    </source>
</evidence>
<dbReference type="PANTHER" id="PTHR46972:SF1">
    <property type="entry name" value="FAD DEPENDENT OXIDOREDUCTASE DOMAIN-CONTAINING PROTEIN"/>
    <property type="match status" value="1"/>
</dbReference>
<dbReference type="PRINTS" id="PR00420">
    <property type="entry name" value="RNGMNOXGNASE"/>
</dbReference>
<dbReference type="GO" id="GO:0004497">
    <property type="term" value="F:monooxygenase activity"/>
    <property type="evidence" value="ECO:0007669"/>
    <property type="project" value="UniProtKB-KW"/>
</dbReference>
<keyword evidence="3" id="KW-0560">Oxidoreductase</keyword>
<dbReference type="Pfam" id="PF01494">
    <property type="entry name" value="FAD_binding_3"/>
    <property type="match status" value="1"/>
</dbReference>
<dbReference type="SUPFAM" id="SSF51905">
    <property type="entry name" value="FAD/NAD(P)-binding domain"/>
    <property type="match status" value="1"/>
</dbReference>
<protein>
    <submittedName>
        <fullName evidence="6">FAD/NAD(P)-binding domain-containing protein</fullName>
    </submittedName>
</protein>
<dbReference type="GO" id="GO:0071949">
    <property type="term" value="F:FAD binding"/>
    <property type="evidence" value="ECO:0007669"/>
    <property type="project" value="InterPro"/>
</dbReference>
<sequence length="364" mass="40156">MSIAIVGGSIAGLSAATVLLRLGINVTVFEKYSGSFANRGSSLGFVDIGLWEQLKGKQMLRRGRQAHRYQGAYYYGDLWNFWYSGLPEGTVKFGEEVTDLGDDPMKPTINGQVYDAVILADGGWSTLREKYITDKKPDYSGHIIYRCKVLKSDFPNFDSESAYMSPDQKYFSIALNVALDDGTDYIMGGVTVGAPEEDAIALKPTAAANRQVEWVDDPNSVPKWFLPFVKRTFGQHKQLVEWIEKAVNGPGKITRQPLYEFGADRVTNGRIILIGDAAHMASPSTAAGAHTGVLDAAGLLQAFATFQGIDNIDLAIKEYSKGGLKRARELYARSKQVSQRHRYIPGDELIYNPPTAKEVEHSEL</sequence>
<dbReference type="AlphaFoldDB" id="A0A1Y2CDY3"/>
<evidence type="ECO:0000313" key="7">
    <source>
        <dbReference type="Proteomes" id="UP000193642"/>
    </source>
</evidence>
<name>A0A1Y2CDY3_9FUNG</name>
<keyword evidence="7" id="KW-1185">Reference proteome</keyword>
<dbReference type="Proteomes" id="UP000193642">
    <property type="component" value="Unassembled WGS sequence"/>
</dbReference>
<evidence type="ECO:0000259" key="5">
    <source>
        <dbReference type="Pfam" id="PF01494"/>
    </source>
</evidence>
<dbReference type="STRING" id="329046.A0A1Y2CDY3"/>
<proteinExistence type="predicted"/>
<dbReference type="PANTHER" id="PTHR46972">
    <property type="entry name" value="MONOOXYGENASE ASQM-RELATED"/>
    <property type="match status" value="1"/>
</dbReference>
<dbReference type="InterPro" id="IPR002938">
    <property type="entry name" value="FAD-bd"/>
</dbReference>
<evidence type="ECO:0000313" key="6">
    <source>
        <dbReference type="EMBL" id="ORY45249.1"/>
    </source>
</evidence>
<comment type="caution">
    <text evidence="6">The sequence shown here is derived from an EMBL/GenBank/DDBJ whole genome shotgun (WGS) entry which is preliminary data.</text>
</comment>
<accession>A0A1Y2CDY3</accession>
<dbReference type="EMBL" id="MCGO01000020">
    <property type="protein sequence ID" value="ORY45249.1"/>
    <property type="molecule type" value="Genomic_DNA"/>
</dbReference>